<organism evidence="1 2">
    <name type="scientific">Spodoptera exigua</name>
    <name type="common">Beet armyworm</name>
    <name type="synonym">Noctua fulgens</name>
    <dbReference type="NCBI Taxonomy" id="7107"/>
    <lineage>
        <taxon>Eukaryota</taxon>
        <taxon>Metazoa</taxon>
        <taxon>Ecdysozoa</taxon>
        <taxon>Arthropoda</taxon>
        <taxon>Hexapoda</taxon>
        <taxon>Insecta</taxon>
        <taxon>Pterygota</taxon>
        <taxon>Neoptera</taxon>
        <taxon>Endopterygota</taxon>
        <taxon>Lepidoptera</taxon>
        <taxon>Glossata</taxon>
        <taxon>Ditrysia</taxon>
        <taxon>Noctuoidea</taxon>
        <taxon>Noctuidae</taxon>
        <taxon>Amphipyrinae</taxon>
        <taxon>Spodoptera</taxon>
    </lineage>
</organism>
<name>A0A922MWG9_SPOEX</name>
<dbReference type="AlphaFoldDB" id="A0A922MWG9"/>
<evidence type="ECO:0000313" key="2">
    <source>
        <dbReference type="Proteomes" id="UP000814243"/>
    </source>
</evidence>
<evidence type="ECO:0000313" key="1">
    <source>
        <dbReference type="EMBL" id="KAH9643665.1"/>
    </source>
</evidence>
<proteinExistence type="predicted"/>
<reference evidence="1" key="1">
    <citation type="journal article" date="2021" name="G3 (Bethesda)">
        <title>Genome and transcriptome analysis of the beet armyworm Spodoptera exigua reveals targets for pest control. .</title>
        <authorList>
            <person name="Simon S."/>
            <person name="Breeschoten T."/>
            <person name="Jansen H.J."/>
            <person name="Dirks R.P."/>
            <person name="Schranz M.E."/>
            <person name="Ros V.I.D."/>
        </authorList>
    </citation>
    <scope>NUCLEOTIDE SEQUENCE</scope>
    <source>
        <strain evidence="1">TB_SE_WUR_2020</strain>
    </source>
</reference>
<sequence>EVSNDMGGGSVASKHHVSTLRPGEVDGGAWQVPIVAEYFSDLCLVNYRLLFTPLPRPYYNYTFKIMTLEWKTVDLQLGKMKRDGYGDEGGPMQKRQRNTDDEVTFLIPSKKSSNELLQRLSNQLELWKMNTQLFNSVVAEKQSINNQSPKQEDFVSNLQLACCGRLDHREGRRKYFEAKESGQYLQ</sequence>
<dbReference type="EMBL" id="JACEFF010000119">
    <property type="protein sequence ID" value="KAH9643665.1"/>
    <property type="molecule type" value="Genomic_DNA"/>
</dbReference>
<comment type="caution">
    <text evidence="1">The sequence shown here is derived from an EMBL/GenBank/DDBJ whole genome shotgun (WGS) entry which is preliminary data.</text>
</comment>
<dbReference type="Proteomes" id="UP000814243">
    <property type="component" value="Unassembled WGS sequence"/>
</dbReference>
<gene>
    <name evidence="1" type="ORF">HF086_006141</name>
</gene>
<accession>A0A922MWG9</accession>
<feature type="non-terminal residue" evidence="1">
    <location>
        <position position="1"/>
    </location>
</feature>
<protein>
    <submittedName>
        <fullName evidence="1">Uncharacterized protein</fullName>
    </submittedName>
</protein>